<dbReference type="AlphaFoldDB" id="A0A8C9BPS7"/>
<comment type="subcellular location">
    <subcellularLocation>
        <location evidence="1">Secreted</location>
    </subcellularLocation>
</comment>
<evidence type="ECO:0000256" key="1">
    <source>
        <dbReference type="ARBA" id="ARBA00004613"/>
    </source>
</evidence>
<dbReference type="InterPro" id="IPR035960">
    <property type="entry name" value="Secretoglobin_sf"/>
</dbReference>
<evidence type="ECO:0000313" key="5">
    <source>
        <dbReference type="Ensembl" id="ENSPSNP00000013031.1"/>
    </source>
</evidence>
<sequence>MKGGGALLLVALSLLGTRGLATGKDNEFSIDFLQTPLVGSAEELREAPLGKNDVSTDAKAAVTKLKSCTHGLQPRHKALVKLLVRVLGSQDDA</sequence>
<dbReference type="GeneTree" id="ENSGT00940000155073"/>
<evidence type="ECO:0000256" key="2">
    <source>
        <dbReference type="ARBA" id="ARBA00008650"/>
    </source>
</evidence>
<comment type="similarity">
    <text evidence="2">Belongs to the secretoglobin family.</text>
</comment>
<keyword evidence="4" id="KW-0732">Signal</keyword>
<dbReference type="InterPro" id="IPR016126">
    <property type="entry name" value="Secretoglobin"/>
</dbReference>
<protein>
    <recommendedName>
        <fullName evidence="7">Secretoglobin family 1C member 1</fullName>
    </recommendedName>
</protein>
<keyword evidence="3" id="KW-0964">Secreted</keyword>
<evidence type="ECO:0008006" key="7">
    <source>
        <dbReference type="Google" id="ProtNLM"/>
    </source>
</evidence>
<dbReference type="PANTHER" id="PTHR10136">
    <property type="entry name" value="SECRETOGLOBIN FAMILY 1 MEMBER"/>
    <property type="match status" value="1"/>
</dbReference>
<evidence type="ECO:0000313" key="6">
    <source>
        <dbReference type="Proteomes" id="UP000694554"/>
    </source>
</evidence>
<proteinExistence type="inferred from homology"/>
<keyword evidence="6" id="KW-1185">Reference proteome</keyword>
<dbReference type="Proteomes" id="UP000694554">
    <property type="component" value="Chromosome 8"/>
</dbReference>
<organism evidence="5 6">
    <name type="scientific">Phocoena sinus</name>
    <name type="common">Vaquita</name>
    <dbReference type="NCBI Taxonomy" id="42100"/>
    <lineage>
        <taxon>Eukaryota</taxon>
        <taxon>Metazoa</taxon>
        <taxon>Chordata</taxon>
        <taxon>Craniata</taxon>
        <taxon>Vertebrata</taxon>
        <taxon>Euteleostomi</taxon>
        <taxon>Mammalia</taxon>
        <taxon>Eutheria</taxon>
        <taxon>Laurasiatheria</taxon>
        <taxon>Artiodactyla</taxon>
        <taxon>Whippomorpha</taxon>
        <taxon>Cetacea</taxon>
        <taxon>Odontoceti</taxon>
        <taxon>Phocoenidae</taxon>
        <taxon>Phocoena</taxon>
    </lineage>
</organism>
<dbReference type="InterPro" id="IPR043215">
    <property type="entry name" value="Secretoglobin_1C-like"/>
</dbReference>
<feature type="signal peptide" evidence="4">
    <location>
        <begin position="1"/>
        <end position="23"/>
    </location>
</feature>
<accession>A0A8C9BPS7</accession>
<reference evidence="5" key="2">
    <citation type="submission" date="2025-08" db="UniProtKB">
        <authorList>
            <consortium name="Ensembl"/>
        </authorList>
    </citation>
    <scope>IDENTIFICATION</scope>
</reference>
<dbReference type="GO" id="GO:0005576">
    <property type="term" value="C:extracellular region"/>
    <property type="evidence" value="ECO:0007669"/>
    <property type="project" value="UniProtKB-SubCell"/>
</dbReference>
<reference evidence="5" key="3">
    <citation type="submission" date="2025-09" db="UniProtKB">
        <authorList>
            <consortium name="Ensembl"/>
        </authorList>
    </citation>
    <scope>IDENTIFICATION</scope>
</reference>
<evidence type="ECO:0000256" key="4">
    <source>
        <dbReference type="SAM" id="SignalP"/>
    </source>
</evidence>
<dbReference type="Ensembl" id="ENSPSNT00000014760.1">
    <property type="protein sequence ID" value="ENSPSNP00000013031.1"/>
    <property type="gene ID" value="ENSPSNG00000009618.1"/>
</dbReference>
<feature type="chain" id="PRO_5034267304" description="Secretoglobin family 1C member 1" evidence="4">
    <location>
        <begin position="24"/>
        <end position="93"/>
    </location>
</feature>
<dbReference type="PANTHER" id="PTHR10136:SF8">
    <property type="entry name" value="SECRETOGLOBIN FAMILY 1C MEMBER 1-RELATED"/>
    <property type="match status" value="1"/>
</dbReference>
<evidence type="ECO:0000256" key="3">
    <source>
        <dbReference type="ARBA" id="ARBA00022525"/>
    </source>
</evidence>
<dbReference type="Pfam" id="PF01099">
    <property type="entry name" value="Uteroglobin"/>
    <property type="match status" value="1"/>
</dbReference>
<dbReference type="SUPFAM" id="SSF48201">
    <property type="entry name" value="Uteroglobin-like"/>
    <property type="match status" value="1"/>
</dbReference>
<reference evidence="5" key="1">
    <citation type="submission" date="2019-08" db="EMBL/GenBank/DDBJ databases">
        <title>Phocoena sinus (Vaquita) genome, mPhoSin1, primary haplotype.</title>
        <authorList>
            <person name="Morin P."/>
            <person name="Mountcastle J."/>
            <person name="Fungtammasan C."/>
            <person name="Rhie A."/>
            <person name="Rojas-Bracho L."/>
            <person name="Smith C.R."/>
            <person name="Taylor B.L."/>
            <person name="Gulland F.M.D."/>
            <person name="Musser W."/>
            <person name="Houck M."/>
            <person name="Haase B."/>
            <person name="Paez S."/>
            <person name="Howe K."/>
            <person name="Torrance J."/>
            <person name="Formenti G."/>
            <person name="Phillippy A."/>
            <person name="Ryder O."/>
            <person name="Jarvis E.D."/>
            <person name="Fedrigo O."/>
        </authorList>
    </citation>
    <scope>NUCLEOTIDE SEQUENCE [LARGE SCALE GENOMIC DNA]</scope>
</reference>
<name>A0A8C9BPS7_PHOSS</name>